<proteinExistence type="predicted"/>
<dbReference type="Proteomes" id="UP000005642">
    <property type="component" value="Segment"/>
</dbReference>
<keyword evidence="2" id="KW-1185">Reference proteome</keyword>
<dbReference type="RefSeq" id="YP_004935896.1">
    <property type="nucleotide sequence ID" value="NC_016435.1"/>
</dbReference>
<dbReference type="OrthoDB" id="32846at10239"/>
<name>G8EK32_9CAUD</name>
<dbReference type="GeneID" id="11459630"/>
<dbReference type="KEGG" id="vg:11459630"/>
<dbReference type="EMBL" id="JF923797">
    <property type="protein sequence ID" value="AET09914.1"/>
    <property type="molecule type" value="Genomic_DNA"/>
</dbReference>
<evidence type="ECO:0000313" key="1">
    <source>
        <dbReference type="EMBL" id="AET09914.1"/>
    </source>
</evidence>
<evidence type="ECO:0000313" key="2">
    <source>
        <dbReference type="Proteomes" id="UP000005642"/>
    </source>
</evidence>
<sequence>MSYSGRNSDDGLTYNHVTIAGRHTGRLTIANDRGDRFAIDPVTSGSSVWRVTDVADRRTRPSQRPVFHTGSRDECADFAIDRLIDLQACGQL</sequence>
<protein>
    <submittedName>
        <fullName evidence="1">Uncharacterized protein</fullName>
    </submittedName>
</protein>
<organism evidence="1 2">
    <name type="scientific">Gordonia phage GRU1</name>
    <dbReference type="NCBI Taxonomy" id="1109710"/>
    <lineage>
        <taxon>Viruses</taxon>
        <taxon>Duplodnaviria</taxon>
        <taxon>Heunggongvirae</taxon>
        <taxon>Uroviricota</taxon>
        <taxon>Caudoviricetes</taxon>
        <taxon>Zierdtviridae</taxon>
        <taxon>Emilbogenvirinae</taxon>
        <taxon>Gruunavirus</taxon>
        <taxon>Gruunavirus GRU1</taxon>
    </lineage>
</organism>
<reference evidence="1 2" key="1">
    <citation type="journal article" date="2011" name="Appl. Environ. Microbiol.">
        <title>Genome sequence and characterization of the related Gordonia phages GTE5 and GRU1 and their use as potential biocontrol agents.</title>
        <authorList>
            <person name="Petrovski S."/>
            <person name="Tillett D."/>
            <person name="Seviour R.J."/>
        </authorList>
    </citation>
    <scope>NUCLEOTIDE SEQUENCE [LARGE SCALE GENOMIC DNA]</scope>
</reference>
<accession>G8EK32</accession>